<dbReference type="OrthoDB" id="9821007at2"/>
<name>A0A2P2ECA4_9PROT</name>
<feature type="compositionally biased region" description="Low complexity" evidence="1">
    <location>
        <begin position="337"/>
        <end position="357"/>
    </location>
</feature>
<dbReference type="EMBL" id="BFBR01000007">
    <property type="protein sequence ID" value="GBF58710.1"/>
    <property type="molecule type" value="Genomic_DNA"/>
</dbReference>
<feature type="region of interest" description="Disordered" evidence="1">
    <location>
        <begin position="327"/>
        <end position="360"/>
    </location>
</feature>
<feature type="signal peptide" evidence="2">
    <location>
        <begin position="1"/>
        <end position="22"/>
    </location>
</feature>
<evidence type="ECO:0000313" key="4">
    <source>
        <dbReference type="Proteomes" id="UP000245086"/>
    </source>
</evidence>
<accession>A0A2P2ECA4</accession>
<comment type="caution">
    <text evidence="3">The sequence shown here is derived from an EMBL/GenBank/DDBJ whole genome shotgun (WGS) entry which is preliminary data.</text>
</comment>
<organism evidence="3 4">
    <name type="scientific">Candidatus Phycosocius bacilliformis</name>
    <dbReference type="NCBI Taxonomy" id="1445552"/>
    <lineage>
        <taxon>Bacteria</taxon>
        <taxon>Pseudomonadati</taxon>
        <taxon>Pseudomonadota</taxon>
        <taxon>Alphaproteobacteria</taxon>
        <taxon>Caulobacterales</taxon>
        <taxon>Caulobacterales incertae sedis</taxon>
        <taxon>Candidatus Phycosocius</taxon>
    </lineage>
</organism>
<feature type="chain" id="PRO_5015198086" description="AsmA-like C-terminal domain-containing protein" evidence="2">
    <location>
        <begin position="23"/>
        <end position="659"/>
    </location>
</feature>
<sequence length="659" mass="70762">MRLKTLLAATALCAVMVAPAAAQTAPKMADVLKAWKIDRPTETTKFVTRSVSESQVVLENLTTKETDGSSSSFAQVLITRQVGGAGDQFDVQMQNGRTTDKDGQTSRFGTLELVGLGIDESLLLAAVSGTRQPEGNFNLGLDIRMQDVVIEEKDSKGTPSTYRFGSFNLQGLELSEQRWFARDLQARDVQVGDADISITVKSLGMSELSYQDPTGVLKKLFGSPEDFAFSGLTMKRLALEDVKLVETQSEKTAETGPVNFSMGRFEIDDWQKDRMGRFGFSNLLLQVPVQGQNVDFGIESFALSDINLAYWSAIFKALGEKEATSAAQKAPKAKSGAAARNQPASPPAAQANAQPSPRLKDLLPGGPFDAGIGGFNMANLLIGYNGFKFTIDKVSGTSTKDANGFITRSTLEPMTMKLVVPEVLLQQSAGPMAGLAPLLADGIELVFRFDGSYDPATDVAKFDNFEYWLKGWGKINAELALDGLSNYYRNNTVADVVKPLKQSLAAAEGAGSSKDQKKKPDEAQQIRDLLALYRGVRFVSGSVGFEDLGGLDKAAGLFVTMTEPDKKGSNSRAGASDAQAIAAVRKTWADPMRASSTQKDRSAFDRQFSSALANWLELGGRVIMSSAPATPVDGQALQSAKDPVSLLGLSVTHQPPAKK</sequence>
<evidence type="ECO:0000256" key="1">
    <source>
        <dbReference type="SAM" id="MobiDB-lite"/>
    </source>
</evidence>
<evidence type="ECO:0008006" key="5">
    <source>
        <dbReference type="Google" id="ProtNLM"/>
    </source>
</evidence>
<dbReference type="AlphaFoldDB" id="A0A2P2ECA4"/>
<reference evidence="3 4" key="1">
    <citation type="journal article" date="2018" name="Genome Announc.">
        <title>Draft Genome Sequence of "Candidatus Phycosocius bacilliformis," an Alphaproteobacterial Ectosymbiont of the Hydrocarbon-Producing Green Alga Botryococcus braunii.</title>
        <authorList>
            <person name="Tanabe Y."/>
            <person name="Yamaguchi H."/>
            <person name="Watanabe M.M."/>
        </authorList>
    </citation>
    <scope>NUCLEOTIDE SEQUENCE [LARGE SCALE GENOMIC DNA]</scope>
    <source>
        <strain evidence="3 4">BOTRYCO-2</strain>
    </source>
</reference>
<protein>
    <recommendedName>
        <fullName evidence="5">AsmA-like C-terminal domain-containing protein</fullName>
    </recommendedName>
</protein>
<gene>
    <name evidence="3" type="ORF">PbB2_02398</name>
</gene>
<dbReference type="RefSeq" id="WP_133245797.1">
    <property type="nucleotide sequence ID" value="NZ_BFBR01000007.1"/>
</dbReference>
<keyword evidence="4" id="KW-1185">Reference proteome</keyword>
<dbReference type="Proteomes" id="UP000245086">
    <property type="component" value="Unassembled WGS sequence"/>
</dbReference>
<keyword evidence="2" id="KW-0732">Signal</keyword>
<evidence type="ECO:0000313" key="3">
    <source>
        <dbReference type="EMBL" id="GBF58710.1"/>
    </source>
</evidence>
<evidence type="ECO:0000256" key="2">
    <source>
        <dbReference type="SAM" id="SignalP"/>
    </source>
</evidence>
<proteinExistence type="predicted"/>